<reference evidence="6 7" key="1">
    <citation type="submission" date="2020-08" db="EMBL/GenBank/DDBJ databases">
        <title>Sequencing the genomes of 1000 actinobacteria strains.</title>
        <authorList>
            <person name="Klenk H.-P."/>
        </authorList>
    </citation>
    <scope>NUCLEOTIDE SEQUENCE [LARGE SCALE GENOMIC DNA]</scope>
    <source>
        <strain evidence="6 7">DSM 44320</strain>
    </source>
</reference>
<dbReference type="InterPro" id="IPR011010">
    <property type="entry name" value="DNA_brk_join_enz"/>
</dbReference>
<evidence type="ECO:0000313" key="6">
    <source>
        <dbReference type="EMBL" id="MBB3732499.1"/>
    </source>
</evidence>
<dbReference type="Pfam" id="PF00589">
    <property type="entry name" value="Phage_integrase"/>
    <property type="match status" value="1"/>
</dbReference>
<gene>
    <name evidence="6" type="ORF">FHR33_008359</name>
</gene>
<dbReference type="GeneID" id="95394528"/>
<dbReference type="InterPro" id="IPR002104">
    <property type="entry name" value="Integrase_catalytic"/>
</dbReference>
<evidence type="ECO:0000256" key="1">
    <source>
        <dbReference type="ARBA" id="ARBA00023125"/>
    </source>
</evidence>
<dbReference type="Gene3D" id="1.10.443.10">
    <property type="entry name" value="Intergrase catalytic core"/>
    <property type="match status" value="1"/>
</dbReference>
<dbReference type="EMBL" id="JACIBV010000001">
    <property type="protein sequence ID" value="MBB3732499.1"/>
    <property type="molecule type" value="Genomic_DNA"/>
</dbReference>
<keyword evidence="1 3" id="KW-0238">DNA-binding</keyword>
<organism evidence="6 7">
    <name type="scientific">Nonomuraea dietziae</name>
    <dbReference type="NCBI Taxonomy" id="65515"/>
    <lineage>
        <taxon>Bacteria</taxon>
        <taxon>Bacillati</taxon>
        <taxon>Actinomycetota</taxon>
        <taxon>Actinomycetes</taxon>
        <taxon>Streptosporangiales</taxon>
        <taxon>Streptosporangiaceae</taxon>
        <taxon>Nonomuraea</taxon>
    </lineage>
</organism>
<dbReference type="Gene3D" id="1.10.150.130">
    <property type="match status" value="1"/>
</dbReference>
<evidence type="ECO:0000259" key="5">
    <source>
        <dbReference type="PROSITE" id="PS51900"/>
    </source>
</evidence>
<dbReference type="InterPro" id="IPR044068">
    <property type="entry name" value="CB"/>
</dbReference>
<evidence type="ECO:0000313" key="7">
    <source>
        <dbReference type="Proteomes" id="UP000579945"/>
    </source>
</evidence>
<name>A0A7W5VJ52_9ACTN</name>
<comment type="caution">
    <text evidence="6">The sequence shown here is derived from an EMBL/GenBank/DDBJ whole genome shotgun (WGS) entry which is preliminary data.</text>
</comment>
<protein>
    <submittedName>
        <fullName evidence="6">Integrase</fullName>
    </submittedName>
</protein>
<evidence type="ECO:0000259" key="4">
    <source>
        <dbReference type="PROSITE" id="PS51898"/>
    </source>
</evidence>
<dbReference type="InterPro" id="IPR013762">
    <property type="entry name" value="Integrase-like_cat_sf"/>
</dbReference>
<keyword evidence="7" id="KW-1185">Reference proteome</keyword>
<proteinExistence type="predicted"/>
<evidence type="ECO:0000256" key="3">
    <source>
        <dbReference type="PROSITE-ProRule" id="PRU01248"/>
    </source>
</evidence>
<dbReference type="GO" id="GO:0015074">
    <property type="term" value="P:DNA integration"/>
    <property type="evidence" value="ECO:0007669"/>
    <property type="project" value="InterPro"/>
</dbReference>
<sequence length="381" mass="42446">MTARRSRGDGGLHWDEQRQRWIASVTVGYTPAGKRIVKKVSGKTKTEAKAKLKEIIRDHDDGLASGPAHYTVAEAVTSWLTYGLHGRDPNTVANYRTLCEKHVIPDLGARKLRELSAEDVDRWLIGKAKVLSTRTVRLLHSCLNRAVKFAQARDKVKRNVVGLSEIPEGKEGRPSKSLTLDQAVAVVQAAEGARMYAYVVLSLLIGARTEELRALVWEEVHLVGAPDKDIPPWIAVWRSVRAGGDTKTRRSRRSLALPKRCVEALEAHRAQQQRDKAEAGKKWKDHDLVFASLVGTPLDAHNVRRAFRKIAKDAGLRAYYWTPREMRHSFVSLLSDSGVPLEEIARLVGHSGTAVTEAVYRKQIRPVLLGGAGVMDEIFTR</sequence>
<dbReference type="PROSITE" id="PS51900">
    <property type="entry name" value="CB"/>
    <property type="match status" value="1"/>
</dbReference>
<dbReference type="PANTHER" id="PTHR30349:SF91">
    <property type="entry name" value="INTA PROTEIN"/>
    <property type="match status" value="1"/>
</dbReference>
<dbReference type="InterPro" id="IPR050090">
    <property type="entry name" value="Tyrosine_recombinase_XerCD"/>
</dbReference>
<dbReference type="InterPro" id="IPR010998">
    <property type="entry name" value="Integrase_recombinase_N"/>
</dbReference>
<dbReference type="PANTHER" id="PTHR30349">
    <property type="entry name" value="PHAGE INTEGRASE-RELATED"/>
    <property type="match status" value="1"/>
</dbReference>
<dbReference type="SUPFAM" id="SSF56349">
    <property type="entry name" value="DNA breaking-rejoining enzymes"/>
    <property type="match status" value="1"/>
</dbReference>
<keyword evidence="2" id="KW-0233">DNA recombination</keyword>
<dbReference type="Proteomes" id="UP000579945">
    <property type="component" value="Unassembled WGS sequence"/>
</dbReference>
<dbReference type="CDD" id="cd01189">
    <property type="entry name" value="INT_ICEBs1_C_like"/>
    <property type="match status" value="1"/>
</dbReference>
<dbReference type="GO" id="GO:0003677">
    <property type="term" value="F:DNA binding"/>
    <property type="evidence" value="ECO:0007669"/>
    <property type="project" value="UniProtKB-UniRule"/>
</dbReference>
<dbReference type="RefSeq" id="WP_183659505.1">
    <property type="nucleotide sequence ID" value="NZ_BAAAXX010000070.1"/>
</dbReference>
<dbReference type="GO" id="GO:0006310">
    <property type="term" value="P:DNA recombination"/>
    <property type="evidence" value="ECO:0007669"/>
    <property type="project" value="UniProtKB-KW"/>
</dbReference>
<feature type="domain" description="Core-binding (CB)" evidence="5">
    <location>
        <begin position="70"/>
        <end position="151"/>
    </location>
</feature>
<dbReference type="PROSITE" id="PS51898">
    <property type="entry name" value="TYR_RECOMBINASE"/>
    <property type="match status" value="1"/>
</dbReference>
<feature type="domain" description="Tyr recombinase" evidence="4">
    <location>
        <begin position="173"/>
        <end position="376"/>
    </location>
</feature>
<accession>A0A7W5VJ52</accession>
<dbReference type="AlphaFoldDB" id="A0A7W5VJ52"/>
<evidence type="ECO:0000256" key="2">
    <source>
        <dbReference type="ARBA" id="ARBA00023172"/>
    </source>
</evidence>